<dbReference type="AlphaFoldDB" id="A0A0R3R318"/>
<reference evidence="1 2" key="2">
    <citation type="submission" date="2018-11" db="EMBL/GenBank/DDBJ databases">
        <authorList>
            <consortium name="Pathogen Informatics"/>
        </authorList>
    </citation>
    <scope>NUCLEOTIDE SEQUENCE [LARGE SCALE GENOMIC DNA]</scope>
</reference>
<sequence>MKMHGSAKKFVIPSRDDDLLEESDDFYTISKRPQLDEIISKVFQFHHDIDAGRWSRVIDRFDHLFFTIKPFSEGEPWRLRAQLISVLNTGIF</sequence>
<protein>
    <submittedName>
        <fullName evidence="3">Rab-GAP TBC domain-containing protein</fullName>
    </submittedName>
</protein>
<name>A0A0R3R318_9BILA</name>
<dbReference type="WBParaSite" id="BTMF_0001440801-mRNA-1">
    <property type="protein sequence ID" value="BTMF_0001440801-mRNA-1"/>
    <property type="gene ID" value="BTMF_0001440801"/>
</dbReference>
<dbReference type="STRING" id="42155.A0A0R3R318"/>
<organism evidence="3">
    <name type="scientific">Brugia timori</name>
    <dbReference type="NCBI Taxonomy" id="42155"/>
    <lineage>
        <taxon>Eukaryota</taxon>
        <taxon>Metazoa</taxon>
        <taxon>Ecdysozoa</taxon>
        <taxon>Nematoda</taxon>
        <taxon>Chromadorea</taxon>
        <taxon>Rhabditida</taxon>
        <taxon>Spirurina</taxon>
        <taxon>Spiruromorpha</taxon>
        <taxon>Filarioidea</taxon>
        <taxon>Onchocercidae</taxon>
        <taxon>Brugia</taxon>
    </lineage>
</organism>
<evidence type="ECO:0000313" key="2">
    <source>
        <dbReference type="Proteomes" id="UP000280834"/>
    </source>
</evidence>
<evidence type="ECO:0000313" key="1">
    <source>
        <dbReference type="EMBL" id="VDO42507.1"/>
    </source>
</evidence>
<evidence type="ECO:0000313" key="3">
    <source>
        <dbReference type="WBParaSite" id="BTMF_0001440801-mRNA-1"/>
    </source>
</evidence>
<keyword evidence="2" id="KW-1185">Reference proteome</keyword>
<accession>A0A0R3R318</accession>
<proteinExistence type="predicted"/>
<dbReference type="Proteomes" id="UP000280834">
    <property type="component" value="Unassembled WGS sequence"/>
</dbReference>
<dbReference type="EMBL" id="UZAG01019135">
    <property type="protein sequence ID" value="VDO42507.1"/>
    <property type="molecule type" value="Genomic_DNA"/>
</dbReference>
<reference evidence="3" key="1">
    <citation type="submission" date="2017-02" db="UniProtKB">
        <authorList>
            <consortium name="WormBaseParasite"/>
        </authorList>
    </citation>
    <scope>IDENTIFICATION</scope>
</reference>
<gene>
    <name evidence="1" type="ORF">BTMF_LOCUS12404</name>
</gene>